<gene>
    <name evidence="3" type="primary">6040771</name>
    <name evidence="2" type="ORF">CpipJ_CPIJ008044</name>
</gene>
<dbReference type="InParanoid" id="B0WN33"/>
<dbReference type="AlphaFoldDB" id="B0WN33"/>
<accession>B0WN33</accession>
<dbReference type="VEuPathDB" id="VectorBase:CPIJ008044"/>
<protein>
    <submittedName>
        <fullName evidence="2 3">Uncharacterized protein</fullName>
    </submittedName>
</protein>
<keyword evidence="4" id="KW-1185">Reference proteome</keyword>
<reference evidence="3" key="2">
    <citation type="submission" date="2021-02" db="UniProtKB">
        <authorList>
            <consortium name="EnsemblMetazoa"/>
        </authorList>
    </citation>
    <scope>IDENTIFICATION</scope>
    <source>
        <strain evidence="3">JHB</strain>
    </source>
</reference>
<evidence type="ECO:0000313" key="3">
    <source>
        <dbReference type="EnsemblMetazoa" id="CPIJ008044-PA"/>
    </source>
</evidence>
<dbReference type="EMBL" id="DS232006">
    <property type="protein sequence ID" value="EDS31452.1"/>
    <property type="molecule type" value="Genomic_DNA"/>
</dbReference>
<dbReference type="OrthoDB" id="5212574at2759"/>
<dbReference type="STRING" id="7176.B0WN33"/>
<organism>
    <name type="scientific">Culex quinquefasciatus</name>
    <name type="common">Southern house mosquito</name>
    <name type="synonym">Culex pungens</name>
    <dbReference type="NCBI Taxonomy" id="7176"/>
    <lineage>
        <taxon>Eukaryota</taxon>
        <taxon>Metazoa</taxon>
        <taxon>Ecdysozoa</taxon>
        <taxon>Arthropoda</taxon>
        <taxon>Hexapoda</taxon>
        <taxon>Insecta</taxon>
        <taxon>Pterygota</taxon>
        <taxon>Neoptera</taxon>
        <taxon>Endopterygota</taxon>
        <taxon>Diptera</taxon>
        <taxon>Nematocera</taxon>
        <taxon>Culicoidea</taxon>
        <taxon>Culicidae</taxon>
        <taxon>Culicinae</taxon>
        <taxon>Culicini</taxon>
        <taxon>Culex</taxon>
        <taxon>Culex</taxon>
    </lineage>
</organism>
<feature type="compositionally biased region" description="Low complexity" evidence="1">
    <location>
        <begin position="37"/>
        <end position="53"/>
    </location>
</feature>
<proteinExistence type="predicted"/>
<feature type="region of interest" description="Disordered" evidence="1">
    <location>
        <begin position="37"/>
        <end position="64"/>
    </location>
</feature>
<dbReference type="EnsemblMetazoa" id="CPIJ008044-RA">
    <property type="protein sequence ID" value="CPIJ008044-PA"/>
    <property type="gene ID" value="CPIJ008044"/>
</dbReference>
<name>B0WN33_CULQU</name>
<evidence type="ECO:0000313" key="2">
    <source>
        <dbReference type="EMBL" id="EDS31452.1"/>
    </source>
</evidence>
<dbReference type="VEuPathDB" id="VectorBase:CQUJHB012835"/>
<dbReference type="Proteomes" id="UP000002320">
    <property type="component" value="Unassembled WGS sequence"/>
</dbReference>
<sequence length="184" mass="20056">MLPRARQLALIALRRSSSKMVLERSTRALTTSPIVSAAAKPSPQAQQQPQAVVTKPELPPASPNETYENAVHALNSLQSNYSVMQSSIARTHTSDSVHIQETVKFLGRIGISPERLDQLPVIYVSGTKGKQKPVLPKRTHSVQVFSADEPQTQQATMFEFSLHGALKFTRGVNTGCNAVRAKSV</sequence>
<dbReference type="HOGENOM" id="CLU_1469625_0_0_1"/>
<dbReference type="KEGG" id="cqu:CpipJ_CPIJ008044"/>
<reference evidence="2" key="1">
    <citation type="submission" date="2007-03" db="EMBL/GenBank/DDBJ databases">
        <title>Annotation of Culex pipiens quinquefasciatus.</title>
        <authorList>
            <consortium name="The Broad Institute Genome Sequencing Platform"/>
            <person name="Atkinson P.W."/>
            <person name="Hemingway J."/>
            <person name="Christensen B.M."/>
            <person name="Higgs S."/>
            <person name="Kodira C."/>
            <person name="Hannick L."/>
            <person name="Megy K."/>
            <person name="O'Leary S."/>
            <person name="Pearson M."/>
            <person name="Haas B.J."/>
            <person name="Mauceli E."/>
            <person name="Wortman J.R."/>
            <person name="Lee N.H."/>
            <person name="Guigo R."/>
            <person name="Stanke M."/>
            <person name="Alvarado L."/>
            <person name="Amedeo P."/>
            <person name="Antoine C.H."/>
            <person name="Arensburger P."/>
            <person name="Bidwell S.L."/>
            <person name="Crawford M."/>
            <person name="Camaro F."/>
            <person name="Devon K."/>
            <person name="Engels R."/>
            <person name="Hammond M."/>
            <person name="Howarth C."/>
            <person name="Koehrsen M."/>
            <person name="Lawson D."/>
            <person name="Montgomery P."/>
            <person name="Nene V."/>
            <person name="Nusbaum C."/>
            <person name="Puiu D."/>
            <person name="Romero-Severson J."/>
            <person name="Severson D.W."/>
            <person name="Shumway M."/>
            <person name="Sisk P."/>
            <person name="Stolte C."/>
            <person name="Zeng Q."/>
            <person name="Eisenstadt E."/>
            <person name="Fraser-Liggett C."/>
            <person name="Strausberg R."/>
            <person name="Galagan J."/>
            <person name="Birren B."/>
            <person name="Collins F.H."/>
        </authorList>
    </citation>
    <scope>NUCLEOTIDE SEQUENCE [LARGE SCALE GENOMIC DNA]</scope>
    <source>
        <strain evidence="2">JHB</strain>
    </source>
</reference>
<evidence type="ECO:0000256" key="1">
    <source>
        <dbReference type="SAM" id="MobiDB-lite"/>
    </source>
</evidence>
<evidence type="ECO:0000313" key="4">
    <source>
        <dbReference type="Proteomes" id="UP000002320"/>
    </source>
</evidence>